<comment type="caution">
    <text evidence="1">The sequence shown here is derived from an EMBL/GenBank/DDBJ whole genome shotgun (WGS) entry which is preliminary data.</text>
</comment>
<accession>A0A9D1A896</accession>
<name>A0A9D1A896_9FIRM</name>
<dbReference type="AlphaFoldDB" id="A0A9D1A896"/>
<reference evidence="1" key="1">
    <citation type="submission" date="2020-10" db="EMBL/GenBank/DDBJ databases">
        <authorList>
            <person name="Gilroy R."/>
        </authorList>
    </citation>
    <scope>NUCLEOTIDE SEQUENCE</scope>
    <source>
        <strain evidence="1">ChiHjej9B8-7071</strain>
    </source>
</reference>
<reference evidence="1" key="2">
    <citation type="journal article" date="2021" name="PeerJ">
        <title>Extensive microbial diversity within the chicken gut microbiome revealed by metagenomics and culture.</title>
        <authorList>
            <person name="Gilroy R."/>
            <person name="Ravi A."/>
            <person name="Getino M."/>
            <person name="Pursley I."/>
            <person name="Horton D.L."/>
            <person name="Alikhan N.F."/>
            <person name="Baker D."/>
            <person name="Gharbi K."/>
            <person name="Hall N."/>
            <person name="Watson M."/>
            <person name="Adriaenssens E.M."/>
            <person name="Foster-Nyarko E."/>
            <person name="Jarju S."/>
            <person name="Secka A."/>
            <person name="Antonio M."/>
            <person name="Oren A."/>
            <person name="Chaudhuri R.R."/>
            <person name="La Ragione R."/>
            <person name="Hildebrand F."/>
            <person name="Pallen M.J."/>
        </authorList>
    </citation>
    <scope>NUCLEOTIDE SEQUENCE</scope>
    <source>
        <strain evidence="1">ChiHjej9B8-7071</strain>
    </source>
</reference>
<dbReference type="Proteomes" id="UP000824258">
    <property type="component" value="Unassembled WGS sequence"/>
</dbReference>
<evidence type="ECO:0000313" key="1">
    <source>
        <dbReference type="EMBL" id="HIR08883.1"/>
    </source>
</evidence>
<proteinExistence type="predicted"/>
<protein>
    <submittedName>
        <fullName evidence="1">Uncharacterized protein</fullName>
    </submittedName>
</protein>
<sequence length="318" mass="34638">MAHGTKLAGTDYAVTGGQCRVDGVGYAVTGGKTQVAGTAYDISFGDYQPVLGDNSWSAISRASRTGIAASLWSVGDTKAVELSGTVQRLPLHDTLWVYILGFDHNLAVEGSGIQFGCFLSAETGGVELCLVDDRYGTENQGEGYESMNFFSSMDDPLPWYQSRMRLEVLGSSDVPEAQATAATVTSPAPGTLMAALPAELRAVMQPITKYSDNGGPFMALENVTATVEYLPLPSEWEVLGRMRYGNQAEWKHVEQYEFYKLGLSDQRCRADDRQTPVHFWTRSASIVQEHYFVQFSNNTTDDHQPGTASLGIAPVFKV</sequence>
<organism evidence="1 2">
    <name type="scientific">Candidatus Avoscillospira stercoripullorum</name>
    <dbReference type="NCBI Taxonomy" id="2840709"/>
    <lineage>
        <taxon>Bacteria</taxon>
        <taxon>Bacillati</taxon>
        <taxon>Bacillota</taxon>
        <taxon>Clostridia</taxon>
        <taxon>Eubacteriales</taxon>
        <taxon>Oscillospiraceae</taxon>
        <taxon>Oscillospiraceae incertae sedis</taxon>
        <taxon>Candidatus Avoscillospira</taxon>
    </lineage>
</organism>
<dbReference type="EMBL" id="DVGD01000015">
    <property type="protein sequence ID" value="HIR08883.1"/>
    <property type="molecule type" value="Genomic_DNA"/>
</dbReference>
<gene>
    <name evidence="1" type="ORF">IAA70_00605</name>
</gene>
<evidence type="ECO:0000313" key="2">
    <source>
        <dbReference type="Proteomes" id="UP000824258"/>
    </source>
</evidence>